<keyword evidence="2 6" id="KW-0645">Protease</keyword>
<feature type="domain" description="Peptidase S1" evidence="8">
    <location>
        <begin position="34"/>
        <end position="263"/>
    </location>
</feature>
<dbReference type="PROSITE" id="PS00134">
    <property type="entry name" value="TRYPSIN_HIS"/>
    <property type="match status" value="1"/>
</dbReference>
<dbReference type="InterPro" id="IPR001254">
    <property type="entry name" value="Trypsin_dom"/>
</dbReference>
<reference evidence="9" key="1">
    <citation type="journal article" date="2023" name="G3 (Bethesda)">
        <title>Whole genome assemblies of Zophobas morio and Tenebrio molitor.</title>
        <authorList>
            <person name="Kaur S."/>
            <person name="Stinson S.A."/>
            <person name="diCenzo G.C."/>
        </authorList>
    </citation>
    <scope>NUCLEOTIDE SEQUENCE</scope>
    <source>
        <strain evidence="9">QUZm001</strain>
    </source>
</reference>
<dbReference type="InterPro" id="IPR050430">
    <property type="entry name" value="Peptidase_S1"/>
</dbReference>
<keyword evidence="3 6" id="KW-0378">Hydrolase</keyword>
<dbReference type="InterPro" id="IPR009003">
    <property type="entry name" value="Peptidase_S1_PA"/>
</dbReference>
<dbReference type="Gene3D" id="2.40.10.10">
    <property type="entry name" value="Trypsin-like serine proteases"/>
    <property type="match status" value="1"/>
</dbReference>
<evidence type="ECO:0000313" key="9">
    <source>
        <dbReference type="EMBL" id="KAJ3649443.1"/>
    </source>
</evidence>
<evidence type="ECO:0000313" key="10">
    <source>
        <dbReference type="Proteomes" id="UP001168821"/>
    </source>
</evidence>
<dbReference type="Pfam" id="PF00089">
    <property type="entry name" value="Trypsin"/>
    <property type="match status" value="1"/>
</dbReference>
<dbReference type="EMBL" id="JALNTZ010000006">
    <property type="protein sequence ID" value="KAJ3649443.1"/>
    <property type="molecule type" value="Genomic_DNA"/>
</dbReference>
<dbReference type="InterPro" id="IPR018114">
    <property type="entry name" value="TRYPSIN_HIS"/>
</dbReference>
<evidence type="ECO:0000256" key="2">
    <source>
        <dbReference type="ARBA" id="ARBA00022670"/>
    </source>
</evidence>
<keyword evidence="10" id="KW-1185">Reference proteome</keyword>
<keyword evidence="5" id="KW-1015">Disulfide bond</keyword>
<comment type="similarity">
    <text evidence="1">Belongs to the peptidase S1 family.</text>
</comment>
<organism evidence="9 10">
    <name type="scientific">Zophobas morio</name>
    <dbReference type="NCBI Taxonomy" id="2755281"/>
    <lineage>
        <taxon>Eukaryota</taxon>
        <taxon>Metazoa</taxon>
        <taxon>Ecdysozoa</taxon>
        <taxon>Arthropoda</taxon>
        <taxon>Hexapoda</taxon>
        <taxon>Insecta</taxon>
        <taxon>Pterygota</taxon>
        <taxon>Neoptera</taxon>
        <taxon>Endopterygota</taxon>
        <taxon>Coleoptera</taxon>
        <taxon>Polyphaga</taxon>
        <taxon>Cucujiformia</taxon>
        <taxon>Tenebrionidae</taxon>
        <taxon>Zophobas</taxon>
    </lineage>
</organism>
<evidence type="ECO:0000256" key="6">
    <source>
        <dbReference type="RuleBase" id="RU363034"/>
    </source>
</evidence>
<feature type="signal peptide" evidence="7">
    <location>
        <begin position="1"/>
        <end position="16"/>
    </location>
</feature>
<evidence type="ECO:0000256" key="4">
    <source>
        <dbReference type="ARBA" id="ARBA00022825"/>
    </source>
</evidence>
<dbReference type="CDD" id="cd00190">
    <property type="entry name" value="Tryp_SPc"/>
    <property type="match status" value="1"/>
</dbReference>
<gene>
    <name evidence="9" type="ORF">Zmor_021185</name>
</gene>
<dbReference type="SUPFAM" id="SSF50494">
    <property type="entry name" value="Trypsin-like serine proteases"/>
    <property type="match status" value="1"/>
</dbReference>
<keyword evidence="7" id="KW-0732">Signal</keyword>
<evidence type="ECO:0000256" key="1">
    <source>
        <dbReference type="ARBA" id="ARBA00007664"/>
    </source>
</evidence>
<dbReference type="PANTHER" id="PTHR24276">
    <property type="entry name" value="POLYSERASE-RELATED"/>
    <property type="match status" value="1"/>
</dbReference>
<dbReference type="InterPro" id="IPR043504">
    <property type="entry name" value="Peptidase_S1_PA_chymotrypsin"/>
</dbReference>
<comment type="caution">
    <text evidence="9">The sequence shown here is derived from an EMBL/GenBank/DDBJ whole genome shotgun (WGS) entry which is preliminary data.</text>
</comment>
<evidence type="ECO:0000256" key="5">
    <source>
        <dbReference type="ARBA" id="ARBA00023157"/>
    </source>
</evidence>
<proteinExistence type="inferred from homology"/>
<feature type="chain" id="PRO_5041244203" description="Peptidase S1 domain-containing protein" evidence="7">
    <location>
        <begin position="17"/>
        <end position="264"/>
    </location>
</feature>
<evidence type="ECO:0000256" key="7">
    <source>
        <dbReference type="SAM" id="SignalP"/>
    </source>
</evidence>
<dbReference type="PROSITE" id="PS00135">
    <property type="entry name" value="TRYPSIN_SER"/>
    <property type="match status" value="1"/>
</dbReference>
<dbReference type="GO" id="GO:0006508">
    <property type="term" value="P:proteolysis"/>
    <property type="evidence" value="ECO:0007669"/>
    <property type="project" value="UniProtKB-KW"/>
</dbReference>
<dbReference type="InterPro" id="IPR033116">
    <property type="entry name" value="TRYPSIN_SER"/>
</dbReference>
<name>A0AA38I4Q9_9CUCU</name>
<keyword evidence="4 6" id="KW-0720">Serine protease</keyword>
<dbReference type="PRINTS" id="PR00722">
    <property type="entry name" value="CHYMOTRYPSIN"/>
</dbReference>
<dbReference type="SMART" id="SM00020">
    <property type="entry name" value="Tryp_SPc"/>
    <property type="match status" value="1"/>
</dbReference>
<accession>A0AA38I4Q9</accession>
<sequence>MFRFIIFSLFVFRVWAAPQNHIKKTFLNSTEPRIINGIPATLGQFPWQAAVYVTGKDSSLWFCGGSVISSEWILTAGHCVDKALSARIKTGLISLNDNSTETISTEPVLHSGYDPTTLENDIGLFKLDEPLVFDENTKAVSLSGEILEDGVEVRVSGWGKTSDIGAISPTLNYVDLFTIPGSLCEESYGEGEIFDGMVCATSGTDALKSTCNGDSGGPVVINADTDPLHVAIVSFVGDNGCTSAPSGYTRTAYYREWIQQQTGV</sequence>
<dbReference type="InterPro" id="IPR001314">
    <property type="entry name" value="Peptidase_S1A"/>
</dbReference>
<dbReference type="PANTHER" id="PTHR24276:SF91">
    <property type="entry name" value="AT26814P-RELATED"/>
    <property type="match status" value="1"/>
</dbReference>
<dbReference type="Proteomes" id="UP001168821">
    <property type="component" value="Unassembled WGS sequence"/>
</dbReference>
<evidence type="ECO:0000259" key="8">
    <source>
        <dbReference type="PROSITE" id="PS50240"/>
    </source>
</evidence>
<dbReference type="PROSITE" id="PS50240">
    <property type="entry name" value="TRYPSIN_DOM"/>
    <property type="match status" value="1"/>
</dbReference>
<dbReference type="GO" id="GO:0004252">
    <property type="term" value="F:serine-type endopeptidase activity"/>
    <property type="evidence" value="ECO:0007669"/>
    <property type="project" value="InterPro"/>
</dbReference>
<dbReference type="AlphaFoldDB" id="A0AA38I4Q9"/>
<protein>
    <recommendedName>
        <fullName evidence="8">Peptidase S1 domain-containing protein</fullName>
    </recommendedName>
</protein>
<dbReference type="FunFam" id="2.40.10.10:FF:000068">
    <property type="entry name" value="transmembrane protease serine 2"/>
    <property type="match status" value="1"/>
</dbReference>
<evidence type="ECO:0000256" key="3">
    <source>
        <dbReference type="ARBA" id="ARBA00022801"/>
    </source>
</evidence>